<dbReference type="PANTHER" id="PTHR24148">
    <property type="entry name" value="ANKYRIN REPEAT DOMAIN-CONTAINING PROTEIN 39 HOMOLOG-RELATED"/>
    <property type="match status" value="1"/>
</dbReference>
<gene>
    <name evidence="2" type="ORF">K432DRAFT_260154</name>
</gene>
<evidence type="ECO:0000313" key="3">
    <source>
        <dbReference type="Proteomes" id="UP000250266"/>
    </source>
</evidence>
<dbReference type="Proteomes" id="UP000250266">
    <property type="component" value="Unassembled WGS sequence"/>
</dbReference>
<dbReference type="EMBL" id="KV745910">
    <property type="protein sequence ID" value="OCK73181.1"/>
    <property type="molecule type" value="Genomic_DNA"/>
</dbReference>
<proteinExistence type="predicted"/>
<dbReference type="Pfam" id="PF06985">
    <property type="entry name" value="HET"/>
    <property type="match status" value="1"/>
</dbReference>
<accession>A0A8E2DX72</accession>
<keyword evidence="3" id="KW-1185">Reference proteome</keyword>
<dbReference type="PANTHER" id="PTHR24148:SF73">
    <property type="entry name" value="HET DOMAIN PROTEIN (AFU_ORTHOLOGUE AFUA_8G01020)"/>
    <property type="match status" value="1"/>
</dbReference>
<dbReference type="AlphaFoldDB" id="A0A8E2DX72"/>
<evidence type="ECO:0000313" key="2">
    <source>
        <dbReference type="EMBL" id="OCK73181.1"/>
    </source>
</evidence>
<feature type="non-terminal residue" evidence="2">
    <location>
        <position position="1"/>
    </location>
</feature>
<sequence>YQPLQLDEIRLIELQRRVDDSKNIICSLITVRLQDAPAYTALSYVWGSEEDAAIVQIDGVDFRVTQNLKDALLHLQMPDQERLMWVDALVINQSDIPERNEQVPRMRDIYASAKSVVIWLGKGNSNLETLLGLIAEVPGIIPDDPA</sequence>
<feature type="domain" description="Heterokaryon incompatibility" evidence="1">
    <location>
        <begin position="39"/>
        <end position="127"/>
    </location>
</feature>
<dbReference type="InterPro" id="IPR010730">
    <property type="entry name" value="HET"/>
</dbReference>
<dbReference type="InterPro" id="IPR052895">
    <property type="entry name" value="HetReg/Transcr_Mod"/>
</dbReference>
<dbReference type="OrthoDB" id="3553147at2759"/>
<evidence type="ECO:0000259" key="1">
    <source>
        <dbReference type="Pfam" id="PF06985"/>
    </source>
</evidence>
<organism evidence="2 3">
    <name type="scientific">Lepidopterella palustris CBS 459.81</name>
    <dbReference type="NCBI Taxonomy" id="1314670"/>
    <lineage>
        <taxon>Eukaryota</taxon>
        <taxon>Fungi</taxon>
        <taxon>Dikarya</taxon>
        <taxon>Ascomycota</taxon>
        <taxon>Pezizomycotina</taxon>
        <taxon>Dothideomycetes</taxon>
        <taxon>Pleosporomycetidae</taxon>
        <taxon>Mytilinidiales</taxon>
        <taxon>Argynnaceae</taxon>
        <taxon>Lepidopterella</taxon>
    </lineage>
</organism>
<reference evidence="2 3" key="1">
    <citation type="journal article" date="2016" name="Nat. Commun.">
        <title>Ectomycorrhizal ecology is imprinted in the genome of the dominant symbiotic fungus Cenococcum geophilum.</title>
        <authorList>
            <consortium name="DOE Joint Genome Institute"/>
            <person name="Peter M."/>
            <person name="Kohler A."/>
            <person name="Ohm R.A."/>
            <person name="Kuo A."/>
            <person name="Krutzmann J."/>
            <person name="Morin E."/>
            <person name="Arend M."/>
            <person name="Barry K.W."/>
            <person name="Binder M."/>
            <person name="Choi C."/>
            <person name="Clum A."/>
            <person name="Copeland A."/>
            <person name="Grisel N."/>
            <person name="Haridas S."/>
            <person name="Kipfer T."/>
            <person name="LaButti K."/>
            <person name="Lindquist E."/>
            <person name="Lipzen A."/>
            <person name="Maire R."/>
            <person name="Meier B."/>
            <person name="Mihaltcheva S."/>
            <person name="Molinier V."/>
            <person name="Murat C."/>
            <person name="Poggeler S."/>
            <person name="Quandt C.A."/>
            <person name="Sperisen C."/>
            <person name="Tritt A."/>
            <person name="Tisserant E."/>
            <person name="Crous P.W."/>
            <person name="Henrissat B."/>
            <person name="Nehls U."/>
            <person name="Egli S."/>
            <person name="Spatafora J.W."/>
            <person name="Grigoriev I.V."/>
            <person name="Martin F.M."/>
        </authorList>
    </citation>
    <scope>NUCLEOTIDE SEQUENCE [LARGE SCALE GENOMIC DNA]</scope>
    <source>
        <strain evidence="2 3">CBS 459.81</strain>
    </source>
</reference>
<protein>
    <submittedName>
        <fullName evidence="2">HET-domain-containing protein</fullName>
    </submittedName>
</protein>
<name>A0A8E2DX72_9PEZI</name>
<feature type="non-terminal residue" evidence="2">
    <location>
        <position position="146"/>
    </location>
</feature>